<dbReference type="WBParaSite" id="HNAJ_0001277501-mRNA-1">
    <property type="protein sequence ID" value="HNAJ_0001277501-mRNA-1"/>
    <property type="gene ID" value="HNAJ_0001277501"/>
</dbReference>
<evidence type="ECO:0000256" key="1">
    <source>
        <dbReference type="SAM" id="MobiDB-lite"/>
    </source>
</evidence>
<keyword evidence="2" id="KW-0472">Membrane</keyword>
<evidence type="ECO:0000313" key="3">
    <source>
        <dbReference type="WBParaSite" id="HNAJ_0001277501-mRNA-1"/>
    </source>
</evidence>
<reference evidence="3" key="1">
    <citation type="submission" date="2017-02" db="UniProtKB">
        <authorList>
            <consortium name="WormBaseParasite"/>
        </authorList>
    </citation>
    <scope>IDENTIFICATION</scope>
</reference>
<protein>
    <submittedName>
        <fullName evidence="3">Tyrosine-protein phosphatase domain-containing protein</fullName>
    </submittedName>
</protein>
<name>A0A0R3TY28_RODNA</name>
<proteinExistence type="predicted"/>
<keyword evidence="2" id="KW-0812">Transmembrane</keyword>
<feature type="transmembrane region" description="Helical" evidence="2">
    <location>
        <begin position="145"/>
        <end position="168"/>
    </location>
</feature>
<keyword evidence="2" id="KW-1133">Transmembrane helix</keyword>
<organism evidence="3">
    <name type="scientific">Rodentolepis nana</name>
    <name type="common">Dwarf tapeworm</name>
    <name type="synonym">Hymenolepis nana</name>
    <dbReference type="NCBI Taxonomy" id="102285"/>
    <lineage>
        <taxon>Eukaryota</taxon>
        <taxon>Metazoa</taxon>
        <taxon>Spiralia</taxon>
        <taxon>Lophotrochozoa</taxon>
        <taxon>Platyhelminthes</taxon>
        <taxon>Cestoda</taxon>
        <taxon>Eucestoda</taxon>
        <taxon>Cyclophyllidea</taxon>
        <taxon>Hymenolepididae</taxon>
        <taxon>Rodentolepis</taxon>
    </lineage>
</organism>
<accession>A0A0R3TY28</accession>
<dbReference type="STRING" id="102285.A0A0R3TY28"/>
<evidence type="ECO:0000256" key="2">
    <source>
        <dbReference type="SAM" id="Phobius"/>
    </source>
</evidence>
<dbReference type="AlphaFoldDB" id="A0A0R3TY28"/>
<sequence>LKRVDPEEVDTYKALGKSLVPLPSPRSEEASELYLALEKWEDAPAFMEQTVIETHPAKSQGSAGNTPGEITVPEREFLSNTRHEGEAEERIFLSRLRLRGPVSPQLHAGKYVVMTMSRSNLKAIDYAVVYVTILQKSFNATVHNIIVYCVVPISFILLTVFVSLYFFLSRRNKDLNHSANRRGGTLFSPVGRGNSLPSVKKDYTSIVRATPRSSVFSNGNTLSNGSKTSSCLPPYASHSSSTPSQWNSNPHMAAPSTATSPITQTNSIHNFQSHLSQPTNQLPPSASTFYNYSGLQSMASQQPTYWHPPAPSIATETSFDQYSAIMGSPASNMGGFLVNQRLPFLQTPSQQQPQLNFPSV</sequence>
<feature type="region of interest" description="Disordered" evidence="1">
    <location>
        <begin position="233"/>
        <end position="264"/>
    </location>
</feature>